<dbReference type="RefSeq" id="WP_060463585.1">
    <property type="nucleotide sequence ID" value="NZ_CP114552.1"/>
</dbReference>
<sequence>MAELSEARKRANKRWDDKNKARKLYINKRSTTKSFILNLATEADLEQIEKYIEERRSNL</sequence>
<organism evidence="1 2">
    <name type="scientific">Lactobacillus crispatus</name>
    <dbReference type="NCBI Taxonomy" id="47770"/>
    <lineage>
        <taxon>Bacteria</taxon>
        <taxon>Bacillati</taxon>
        <taxon>Bacillota</taxon>
        <taxon>Bacilli</taxon>
        <taxon>Lactobacillales</taxon>
        <taxon>Lactobacillaceae</taxon>
        <taxon>Lactobacillus</taxon>
    </lineage>
</organism>
<dbReference type="EMBL" id="SCLX01000009">
    <property type="protein sequence ID" value="RXF59161.1"/>
    <property type="molecule type" value="Genomic_DNA"/>
</dbReference>
<proteinExistence type="predicted"/>
<evidence type="ECO:0000313" key="1">
    <source>
        <dbReference type="EMBL" id="RXF59161.1"/>
    </source>
</evidence>
<comment type="caution">
    <text evidence="1">The sequence shown here is derived from an EMBL/GenBank/DDBJ whole genome shotgun (WGS) entry which is preliminary data.</text>
</comment>
<dbReference type="Proteomes" id="UP000289808">
    <property type="component" value="Unassembled WGS sequence"/>
</dbReference>
<dbReference type="AlphaFoldDB" id="A0A4Q0LVK0"/>
<gene>
    <name evidence="1" type="ORF">ERD32_02405</name>
</gene>
<reference evidence="1 2" key="1">
    <citation type="submission" date="2019-01" db="EMBL/GenBank/DDBJ databases">
        <title>The genome sequence of Lactobacillus crispatus L49.</title>
        <authorList>
            <person name="Zhong J."/>
            <person name="Zhang J."/>
        </authorList>
    </citation>
    <scope>NUCLEOTIDE SEQUENCE [LARGE SCALE GENOMIC DNA]</scope>
    <source>
        <strain evidence="1 2">L49</strain>
    </source>
</reference>
<evidence type="ECO:0000313" key="2">
    <source>
        <dbReference type="Proteomes" id="UP000289808"/>
    </source>
</evidence>
<accession>A0A4Q0LVK0</accession>
<name>A0A4Q0LVK0_9LACO</name>
<protein>
    <submittedName>
        <fullName evidence="1">Uncharacterized protein</fullName>
    </submittedName>
</protein>